<dbReference type="Proteomes" id="UP000276133">
    <property type="component" value="Unassembled WGS sequence"/>
</dbReference>
<organism evidence="1 2">
    <name type="scientific">Brachionus plicatilis</name>
    <name type="common">Marine rotifer</name>
    <name type="synonym">Brachionus muelleri</name>
    <dbReference type="NCBI Taxonomy" id="10195"/>
    <lineage>
        <taxon>Eukaryota</taxon>
        <taxon>Metazoa</taxon>
        <taxon>Spiralia</taxon>
        <taxon>Gnathifera</taxon>
        <taxon>Rotifera</taxon>
        <taxon>Eurotatoria</taxon>
        <taxon>Monogononta</taxon>
        <taxon>Pseudotrocha</taxon>
        <taxon>Ploima</taxon>
        <taxon>Brachionidae</taxon>
        <taxon>Brachionus</taxon>
    </lineage>
</organism>
<protein>
    <submittedName>
        <fullName evidence="1">Uncharacterized protein</fullName>
    </submittedName>
</protein>
<dbReference type="AlphaFoldDB" id="A0A3M7QIY5"/>
<name>A0A3M7QIY5_BRAPC</name>
<dbReference type="EMBL" id="REGN01006081">
    <property type="protein sequence ID" value="RNA10961.1"/>
    <property type="molecule type" value="Genomic_DNA"/>
</dbReference>
<evidence type="ECO:0000313" key="1">
    <source>
        <dbReference type="EMBL" id="RNA10961.1"/>
    </source>
</evidence>
<keyword evidence="2" id="KW-1185">Reference proteome</keyword>
<reference evidence="1 2" key="1">
    <citation type="journal article" date="2018" name="Sci. Rep.">
        <title>Genomic signatures of local adaptation to the degree of environmental predictability in rotifers.</title>
        <authorList>
            <person name="Franch-Gras L."/>
            <person name="Hahn C."/>
            <person name="Garcia-Roger E.M."/>
            <person name="Carmona M.J."/>
            <person name="Serra M."/>
            <person name="Gomez A."/>
        </authorList>
    </citation>
    <scope>NUCLEOTIDE SEQUENCE [LARGE SCALE GENOMIC DNA]</scope>
    <source>
        <strain evidence="1">HYR1</strain>
    </source>
</reference>
<comment type="caution">
    <text evidence="1">The sequence shown here is derived from an EMBL/GenBank/DDBJ whole genome shotgun (WGS) entry which is preliminary data.</text>
</comment>
<sequence>MCVSKVVCSSGFEYVLLRLDCVLVILECVVFRIELNNSSISLLIILSIDTADSLLQEYILQEQLSA</sequence>
<proteinExistence type="predicted"/>
<evidence type="ECO:0000313" key="2">
    <source>
        <dbReference type="Proteomes" id="UP000276133"/>
    </source>
</evidence>
<accession>A0A3M7QIY5</accession>
<gene>
    <name evidence="1" type="ORF">BpHYR1_040184</name>
</gene>